<evidence type="ECO:0000313" key="2">
    <source>
        <dbReference type="EMBL" id="VAX31046.1"/>
    </source>
</evidence>
<dbReference type="EMBL" id="UOGG01000139">
    <property type="protein sequence ID" value="VAX31046.1"/>
    <property type="molecule type" value="Genomic_DNA"/>
</dbReference>
<sequence>MKKTALLLTLAVLAMLFDGTLSFDILDFRLQSFSDWLGFFLVTIIVVIIAWAESPKNNNK</sequence>
<feature type="transmembrane region" description="Helical" evidence="1">
    <location>
        <begin position="32"/>
        <end position="52"/>
    </location>
</feature>
<name>A0A3B1CKI9_9ZZZZ</name>
<keyword evidence="1" id="KW-1133">Transmembrane helix</keyword>
<keyword evidence="1" id="KW-0472">Membrane</keyword>
<keyword evidence="1" id="KW-0812">Transmembrane</keyword>
<protein>
    <submittedName>
        <fullName evidence="2">Uncharacterized protein</fullName>
    </submittedName>
</protein>
<evidence type="ECO:0000256" key="1">
    <source>
        <dbReference type="SAM" id="Phobius"/>
    </source>
</evidence>
<gene>
    <name evidence="2" type="ORF">MNBD_NITROSPINAE05-1069</name>
</gene>
<reference evidence="2" key="1">
    <citation type="submission" date="2018-06" db="EMBL/GenBank/DDBJ databases">
        <authorList>
            <person name="Zhirakovskaya E."/>
        </authorList>
    </citation>
    <scope>NUCLEOTIDE SEQUENCE</scope>
</reference>
<accession>A0A3B1CKI9</accession>
<dbReference type="AlphaFoldDB" id="A0A3B1CKI9"/>
<proteinExistence type="predicted"/>
<organism evidence="2">
    <name type="scientific">hydrothermal vent metagenome</name>
    <dbReference type="NCBI Taxonomy" id="652676"/>
    <lineage>
        <taxon>unclassified sequences</taxon>
        <taxon>metagenomes</taxon>
        <taxon>ecological metagenomes</taxon>
    </lineage>
</organism>